<keyword evidence="3" id="KW-1185">Reference proteome</keyword>
<dbReference type="AlphaFoldDB" id="A0A841FH45"/>
<organism evidence="2 3">
    <name type="scientific">Phytomonospora endophytica</name>
    <dbReference type="NCBI Taxonomy" id="714109"/>
    <lineage>
        <taxon>Bacteria</taxon>
        <taxon>Bacillati</taxon>
        <taxon>Actinomycetota</taxon>
        <taxon>Actinomycetes</taxon>
        <taxon>Micromonosporales</taxon>
        <taxon>Micromonosporaceae</taxon>
        <taxon>Phytomonospora</taxon>
    </lineage>
</organism>
<accession>A0A841FH45</accession>
<sequence>MQLKRILAAAAIALGVAAVVVGGTVATTQWEGDAVSYYQGKTPYSVPENVAAEDFDRDYA</sequence>
<dbReference type="RefSeq" id="WP_184788054.1">
    <property type="nucleotide sequence ID" value="NZ_BONT01000006.1"/>
</dbReference>
<dbReference type="Proteomes" id="UP000548476">
    <property type="component" value="Unassembled WGS sequence"/>
</dbReference>
<feature type="chain" id="PRO_5038844553" evidence="1">
    <location>
        <begin position="23"/>
        <end position="60"/>
    </location>
</feature>
<proteinExistence type="predicted"/>
<keyword evidence="1" id="KW-0732">Signal</keyword>
<feature type="signal peptide" evidence="1">
    <location>
        <begin position="1"/>
        <end position="22"/>
    </location>
</feature>
<reference evidence="2 3" key="1">
    <citation type="submission" date="2020-08" db="EMBL/GenBank/DDBJ databases">
        <title>Genomic Encyclopedia of Type Strains, Phase IV (KMG-IV): sequencing the most valuable type-strain genomes for metagenomic binning, comparative biology and taxonomic classification.</title>
        <authorList>
            <person name="Goeker M."/>
        </authorList>
    </citation>
    <scope>NUCLEOTIDE SEQUENCE [LARGE SCALE GENOMIC DNA]</scope>
    <source>
        <strain evidence="2 3">YIM 65646</strain>
    </source>
</reference>
<comment type="caution">
    <text evidence="2">The sequence shown here is derived from an EMBL/GenBank/DDBJ whole genome shotgun (WGS) entry which is preliminary data.</text>
</comment>
<protein>
    <submittedName>
        <fullName evidence="2">Uncharacterized protein</fullName>
    </submittedName>
</protein>
<name>A0A841FH45_9ACTN</name>
<evidence type="ECO:0000313" key="3">
    <source>
        <dbReference type="Proteomes" id="UP000548476"/>
    </source>
</evidence>
<gene>
    <name evidence="2" type="ORF">HNR73_003051</name>
</gene>
<evidence type="ECO:0000313" key="2">
    <source>
        <dbReference type="EMBL" id="MBB6035194.1"/>
    </source>
</evidence>
<dbReference type="EMBL" id="JACHGT010000006">
    <property type="protein sequence ID" value="MBB6035194.1"/>
    <property type="molecule type" value="Genomic_DNA"/>
</dbReference>
<evidence type="ECO:0000256" key="1">
    <source>
        <dbReference type="SAM" id="SignalP"/>
    </source>
</evidence>